<dbReference type="Proteomes" id="UP000284706">
    <property type="component" value="Unassembled WGS sequence"/>
</dbReference>
<dbReference type="Gene3D" id="2.170.260.10">
    <property type="entry name" value="paz domain"/>
    <property type="match status" value="1"/>
</dbReference>
<dbReference type="InterPro" id="IPR032472">
    <property type="entry name" value="ArgoL2"/>
</dbReference>
<dbReference type="SUPFAM" id="SSF101690">
    <property type="entry name" value="PAZ domain"/>
    <property type="match status" value="1"/>
</dbReference>
<dbReference type="EMBL" id="NHYE01000468">
    <property type="protein sequence ID" value="PPR05513.1"/>
    <property type="molecule type" value="Genomic_DNA"/>
</dbReference>
<dbReference type="Pfam" id="PF02171">
    <property type="entry name" value="Piwi"/>
    <property type="match status" value="2"/>
</dbReference>
<dbReference type="Pfam" id="PF02170">
    <property type="entry name" value="PAZ"/>
    <property type="match status" value="1"/>
</dbReference>
<evidence type="ECO:0000259" key="3">
    <source>
        <dbReference type="PROSITE" id="PS50822"/>
    </source>
</evidence>
<dbReference type="InterPro" id="IPR003100">
    <property type="entry name" value="PAZ_dom"/>
</dbReference>
<protein>
    <submittedName>
        <fullName evidence="4">Uncharacterized protein</fullName>
    </submittedName>
</protein>
<accession>A0A409YR93</accession>
<sequence>MALRSLVYNGAMKKTFFSAPVTWISHGLLSGRLIETHCLDPHKYGSAVPAVLKLPLLVSMSGNPRGRGSFRGRGSSRGGPSQGGQGGSGRSTPVDSPGRGRGRGFDRGFDRGGRGGGGSNFRGRGGPPGPLVFQENVPVQIPPRLDEPQLQRLIAGFKAVKSKPVMPLRPGFGTKGTPIKLRANFFAMTVPKGPVYDYVVEITPNTDINNIKQRLFNLLEQSDLCRPHLSYIAHDRNQRLVSAKKLPQPLDIQIPFYEEHERGPAQDAKVYMMSIRLDRELDTNQLTRYMDGQADYHSYDPLPLISALNLVVQHHANKAGHRIGKLVEKDGENGKERMGRSRYFFPDSQKRSLGPGIEAVQGFYASVRPSFKQLLVNVNVCMAAFIVPGNLADRLNEFGEASRGAMPTLPKGMVKSLKVKTRHLGYKKKVLAIGTRSARNTFFDCPELGGKVSVEDYFSKKYPHIKLRYADTLPVVNVGSAKRDNWVPAELCDIESGNAYRDKLSDRATAEMIKYAANPPRANAEFITTRGFSTMALSPPQPPIPGFGISIENKMAEIPGRELPPPRLTYKVGNARVANGSWNILDVKFHRGANIASWWVLVVKDGRDTIQGPDDPQLRGLVDGFRRKLSNSGMAVPNSWPRLLPPLQLINPRNDPDRSASITRIRELLKSELGKSPKPSFILVLLENRDNYIYPAIKRIGDVELGVHTIHMQLGKALGAPEKQDQYLSNVALKVNTKLGGVNHLLDDNAMKWLTKKSTMMVGIDVTHPGPGSREGTPSIAAVVASVDSSFVQFPASLRIQQTKQEMLDELTDMLIERLLVYEKKNKALPERVIVYRDGVSEGQFDVVLEQELPQILAAFKKLHTKDRKTAYKPQLSIIICGYGAVAVGFLADGLFLPLTGNDTMRGMSPVLSIDRCINSNLTLVLRFFPTDSQYAAKNGNTRPGTVVDKGITGVFDFDFYLQAHAGLQGTVKATHYTVVYDEIGLSADDIQVGTHDVSYLYARATKAVSLIPAAYYADLACERGRCYLNDFLVDDKASSAGGRRTRQDKEEEKKRVFEAAKKAWGEGLHADMRGSMFYI</sequence>
<dbReference type="Gene3D" id="3.40.50.2300">
    <property type="match status" value="1"/>
</dbReference>
<feature type="compositionally biased region" description="Basic and acidic residues" evidence="1">
    <location>
        <begin position="103"/>
        <end position="113"/>
    </location>
</feature>
<feature type="domain" description="Piwi" evidence="3">
    <location>
        <begin position="681"/>
        <end position="1030"/>
    </location>
</feature>
<dbReference type="InterPro" id="IPR032474">
    <property type="entry name" value="Argonaute_N"/>
</dbReference>
<dbReference type="Gene3D" id="3.30.420.10">
    <property type="entry name" value="Ribonuclease H-like superfamily/Ribonuclease H"/>
    <property type="match status" value="2"/>
</dbReference>
<dbReference type="SMART" id="SM01163">
    <property type="entry name" value="DUF1785"/>
    <property type="match status" value="1"/>
</dbReference>
<dbReference type="Pfam" id="PF16486">
    <property type="entry name" value="ArgoN"/>
    <property type="match status" value="1"/>
</dbReference>
<dbReference type="AlphaFoldDB" id="A0A409YR93"/>
<dbReference type="InterPro" id="IPR045246">
    <property type="entry name" value="Piwi_ago-like"/>
</dbReference>
<dbReference type="STRING" id="231916.A0A409YR93"/>
<dbReference type="Pfam" id="PF08699">
    <property type="entry name" value="ArgoL1"/>
    <property type="match status" value="1"/>
</dbReference>
<name>A0A409YR93_9AGAR</name>
<evidence type="ECO:0000256" key="1">
    <source>
        <dbReference type="SAM" id="MobiDB-lite"/>
    </source>
</evidence>
<dbReference type="InterPro" id="IPR012337">
    <property type="entry name" value="RNaseH-like_sf"/>
</dbReference>
<dbReference type="CDD" id="cd02846">
    <property type="entry name" value="PAZ_argonaute_like"/>
    <property type="match status" value="1"/>
</dbReference>
<dbReference type="GO" id="GO:0003723">
    <property type="term" value="F:RNA binding"/>
    <property type="evidence" value="ECO:0007669"/>
    <property type="project" value="InterPro"/>
</dbReference>
<evidence type="ECO:0000313" key="4">
    <source>
        <dbReference type="EMBL" id="PPR05513.1"/>
    </source>
</evidence>
<dbReference type="PANTHER" id="PTHR22891">
    <property type="entry name" value="EUKARYOTIC TRANSLATION INITIATION FACTOR 2C"/>
    <property type="match status" value="1"/>
</dbReference>
<gene>
    <name evidence="4" type="ORF">CVT26_008997</name>
</gene>
<dbReference type="CDD" id="cd04657">
    <property type="entry name" value="Piwi_ago-like"/>
    <property type="match status" value="1"/>
</dbReference>
<dbReference type="SUPFAM" id="SSF53098">
    <property type="entry name" value="Ribonuclease H-like"/>
    <property type="match status" value="1"/>
</dbReference>
<feature type="domain" description="PAZ" evidence="2">
    <location>
        <begin position="394"/>
        <end position="496"/>
    </location>
</feature>
<keyword evidence="5" id="KW-1185">Reference proteome</keyword>
<dbReference type="InterPro" id="IPR036085">
    <property type="entry name" value="PAZ_dom_sf"/>
</dbReference>
<dbReference type="Pfam" id="PF16488">
    <property type="entry name" value="ArgoL2"/>
    <property type="match status" value="1"/>
</dbReference>
<dbReference type="InParanoid" id="A0A409YR93"/>
<organism evidence="4 5">
    <name type="scientific">Gymnopilus dilepis</name>
    <dbReference type="NCBI Taxonomy" id="231916"/>
    <lineage>
        <taxon>Eukaryota</taxon>
        <taxon>Fungi</taxon>
        <taxon>Dikarya</taxon>
        <taxon>Basidiomycota</taxon>
        <taxon>Agaricomycotina</taxon>
        <taxon>Agaricomycetes</taxon>
        <taxon>Agaricomycetidae</taxon>
        <taxon>Agaricales</taxon>
        <taxon>Agaricineae</taxon>
        <taxon>Hymenogastraceae</taxon>
        <taxon>Gymnopilus</taxon>
    </lineage>
</organism>
<feature type="region of interest" description="Disordered" evidence="1">
    <location>
        <begin position="63"/>
        <end position="135"/>
    </location>
</feature>
<dbReference type="PROSITE" id="PS50821">
    <property type="entry name" value="PAZ"/>
    <property type="match status" value="1"/>
</dbReference>
<feature type="compositionally biased region" description="Gly residues" evidence="1">
    <location>
        <begin position="69"/>
        <end position="89"/>
    </location>
</feature>
<proteinExistence type="predicted"/>
<dbReference type="InterPro" id="IPR014811">
    <property type="entry name" value="ArgoL1"/>
</dbReference>
<feature type="compositionally biased region" description="Gly residues" evidence="1">
    <location>
        <begin position="114"/>
        <end position="126"/>
    </location>
</feature>
<dbReference type="InterPro" id="IPR036397">
    <property type="entry name" value="RNaseH_sf"/>
</dbReference>
<dbReference type="PROSITE" id="PS50822">
    <property type="entry name" value="PIWI"/>
    <property type="match status" value="1"/>
</dbReference>
<dbReference type="OrthoDB" id="10252740at2759"/>
<comment type="caution">
    <text evidence="4">The sequence shown here is derived from an EMBL/GenBank/DDBJ whole genome shotgun (WGS) entry which is preliminary data.</text>
</comment>
<dbReference type="InterPro" id="IPR003165">
    <property type="entry name" value="Piwi"/>
</dbReference>
<dbReference type="SMART" id="SM00950">
    <property type="entry name" value="Piwi"/>
    <property type="match status" value="1"/>
</dbReference>
<reference evidence="4 5" key="1">
    <citation type="journal article" date="2018" name="Evol. Lett.">
        <title>Horizontal gene cluster transfer increased hallucinogenic mushroom diversity.</title>
        <authorList>
            <person name="Reynolds H.T."/>
            <person name="Vijayakumar V."/>
            <person name="Gluck-Thaler E."/>
            <person name="Korotkin H.B."/>
            <person name="Matheny P.B."/>
            <person name="Slot J.C."/>
        </authorList>
    </citation>
    <scope>NUCLEOTIDE SEQUENCE [LARGE SCALE GENOMIC DNA]</scope>
    <source>
        <strain evidence="4 5">SRW20</strain>
    </source>
</reference>
<evidence type="ECO:0000313" key="5">
    <source>
        <dbReference type="Proteomes" id="UP000284706"/>
    </source>
</evidence>
<evidence type="ECO:0000259" key="2">
    <source>
        <dbReference type="PROSITE" id="PS50821"/>
    </source>
</evidence>